<keyword evidence="4" id="KW-1185">Reference proteome</keyword>
<proteinExistence type="predicted"/>
<evidence type="ECO:0000313" key="3">
    <source>
        <dbReference type="EMBL" id="KAJ5139204.1"/>
    </source>
</evidence>
<dbReference type="PANTHER" id="PTHR38694:SF1">
    <property type="entry name" value="PEROXIN DOMAIN-CONTAINING PROTEIN"/>
    <property type="match status" value="1"/>
</dbReference>
<gene>
    <name evidence="3" type="ORF">N7515_004052</name>
</gene>
<accession>A0A9W9H7J4</accession>
<comment type="caution">
    <text evidence="3">The sequence shown here is derived from an EMBL/GenBank/DDBJ whole genome shotgun (WGS) entry which is preliminary data.</text>
</comment>
<dbReference type="OrthoDB" id="1708389at2759"/>
<keyword evidence="2" id="KW-0812">Transmembrane</keyword>
<dbReference type="AlphaFoldDB" id="A0A9W9H7J4"/>
<dbReference type="RefSeq" id="XP_056523853.1">
    <property type="nucleotide sequence ID" value="XM_056664796.1"/>
</dbReference>
<feature type="region of interest" description="Disordered" evidence="1">
    <location>
        <begin position="477"/>
        <end position="497"/>
    </location>
</feature>
<evidence type="ECO:0000256" key="1">
    <source>
        <dbReference type="SAM" id="MobiDB-lite"/>
    </source>
</evidence>
<keyword evidence="2" id="KW-1133">Transmembrane helix</keyword>
<dbReference type="EMBL" id="JAPQKL010000003">
    <property type="protein sequence ID" value="KAJ5139204.1"/>
    <property type="molecule type" value="Genomic_DNA"/>
</dbReference>
<evidence type="ECO:0000313" key="4">
    <source>
        <dbReference type="Proteomes" id="UP001149079"/>
    </source>
</evidence>
<organism evidence="3 4">
    <name type="scientific">Penicillium bovifimosum</name>
    <dbReference type="NCBI Taxonomy" id="126998"/>
    <lineage>
        <taxon>Eukaryota</taxon>
        <taxon>Fungi</taxon>
        <taxon>Dikarya</taxon>
        <taxon>Ascomycota</taxon>
        <taxon>Pezizomycotina</taxon>
        <taxon>Eurotiomycetes</taxon>
        <taxon>Eurotiomycetidae</taxon>
        <taxon>Eurotiales</taxon>
        <taxon>Aspergillaceae</taxon>
        <taxon>Penicillium</taxon>
    </lineage>
</organism>
<dbReference type="InterPro" id="IPR021709">
    <property type="entry name" value="DUF3292"/>
</dbReference>
<keyword evidence="2" id="KW-0472">Membrane</keyword>
<dbReference type="GeneID" id="81403966"/>
<evidence type="ECO:0000256" key="2">
    <source>
        <dbReference type="SAM" id="Phobius"/>
    </source>
</evidence>
<reference evidence="3" key="1">
    <citation type="submission" date="2022-11" db="EMBL/GenBank/DDBJ databases">
        <authorList>
            <person name="Petersen C."/>
        </authorList>
    </citation>
    <scope>NUCLEOTIDE SEQUENCE</scope>
    <source>
        <strain evidence="3">IBT 22155</strain>
    </source>
</reference>
<name>A0A9W9H7J4_9EURO</name>
<sequence length="667" mass="73605">MGQTPTLQDQAYALLEGPAEVVKKNLTADSHELAHKTPEVRGAIQTNSPTSGNAELVRDIGWHKANVEIPDPLIGGYTNGELFSIIRRFNKDVFDVKAVPAEIASGLDLNDAWAQDRITDKVTLNLQRVYLSVVLGIASFAKHVSRLRSWKETRRTTAFCTKIYFIAWIFDMLVPLAIGTLIATVSSRRARTTLFPPAPRALVNMRTGGIQKPQAGQLGTNETLTGAPEKQPGEAVEEEAANFVANVRHNIQRALGMHDSPQGEGEPLEGKVPKPIRSALKTVHEAGSAPGHVTENMDQTQRPMEEIIWSGVNPEIIAKVLETLPHVIGEIADNWERFANAISPKPPFSRFSFLRIDAVLAPILLVSLFVDYYMVYKGTGFAIGFVIFGDPILRPAIAWFKRHVPNYKELVQPKNNFLRGVPTNTQKAITLLRIGEAYNTPLPPVPTSNPSDTDHQNIINAEDIPLGATHTDILDAATPGAHANSDGDEEDTDKPKHKHLSRVVRFFKGNARSVVETKLAIDHVRAAAGSETAKGHLGVMVKTEHLIYTGPSQYSCRFQGKHGWLVIRKSAGPSLLFTHDDPRQRSVKDIEPVFEISVKDMKRVKRAMAFVSSTVESVAAASSDKQLLASLEIDDEKGKTWRFTAIPERDALFNRLVSIGDQKWKNM</sequence>
<protein>
    <recommendedName>
        <fullName evidence="5">Proteasome subunit beta type protein</fullName>
    </recommendedName>
</protein>
<evidence type="ECO:0008006" key="5">
    <source>
        <dbReference type="Google" id="ProtNLM"/>
    </source>
</evidence>
<dbReference type="Pfam" id="PF11696">
    <property type="entry name" value="DUF3292"/>
    <property type="match status" value="1"/>
</dbReference>
<reference evidence="3" key="2">
    <citation type="journal article" date="2023" name="IMA Fungus">
        <title>Comparative genomic study of the Penicillium genus elucidates a diverse pangenome and 15 lateral gene transfer events.</title>
        <authorList>
            <person name="Petersen C."/>
            <person name="Sorensen T."/>
            <person name="Nielsen M.R."/>
            <person name="Sondergaard T.E."/>
            <person name="Sorensen J.L."/>
            <person name="Fitzpatrick D.A."/>
            <person name="Frisvad J.C."/>
            <person name="Nielsen K.L."/>
        </authorList>
    </citation>
    <scope>NUCLEOTIDE SEQUENCE</scope>
    <source>
        <strain evidence="3">IBT 22155</strain>
    </source>
</reference>
<feature type="transmembrane region" description="Helical" evidence="2">
    <location>
        <begin position="163"/>
        <end position="185"/>
    </location>
</feature>
<dbReference type="PANTHER" id="PTHR38694">
    <property type="entry name" value="CONSERVED EXPRESSED PROTEIN"/>
    <property type="match status" value="1"/>
</dbReference>
<dbReference type="Proteomes" id="UP001149079">
    <property type="component" value="Unassembled WGS sequence"/>
</dbReference>